<dbReference type="GO" id="GO:0043386">
    <property type="term" value="P:mycotoxin biosynthetic process"/>
    <property type="evidence" value="ECO:0007669"/>
    <property type="project" value="InterPro"/>
</dbReference>
<keyword evidence="5" id="KW-1185">Reference proteome</keyword>
<keyword evidence="2" id="KW-0560">Oxidoreductase</keyword>
<dbReference type="InterPro" id="IPR021765">
    <property type="entry name" value="UstYa-like"/>
</dbReference>
<dbReference type="AlphaFoldDB" id="A0A8H5GMJ3"/>
<comment type="pathway">
    <text evidence="1">Mycotoxin biosynthesis.</text>
</comment>
<dbReference type="PANTHER" id="PTHR33365">
    <property type="entry name" value="YALI0B05434P"/>
    <property type="match status" value="1"/>
</dbReference>
<comment type="caution">
    <text evidence="4">The sequence shown here is derived from an EMBL/GenBank/DDBJ whole genome shotgun (WGS) entry which is preliminary data.</text>
</comment>
<evidence type="ECO:0000256" key="1">
    <source>
        <dbReference type="ARBA" id="ARBA00004685"/>
    </source>
</evidence>
<dbReference type="Pfam" id="PF11807">
    <property type="entry name" value="UstYa"/>
    <property type="match status" value="1"/>
</dbReference>
<dbReference type="Proteomes" id="UP000565441">
    <property type="component" value="Unassembled WGS sequence"/>
</dbReference>
<reference evidence="4 5" key="1">
    <citation type="journal article" date="2020" name="ISME J.">
        <title>Uncovering the hidden diversity of litter-decomposition mechanisms in mushroom-forming fungi.</title>
        <authorList>
            <person name="Floudas D."/>
            <person name="Bentzer J."/>
            <person name="Ahren D."/>
            <person name="Johansson T."/>
            <person name="Persson P."/>
            <person name="Tunlid A."/>
        </authorList>
    </citation>
    <scope>NUCLEOTIDE SEQUENCE [LARGE SCALE GENOMIC DNA]</scope>
    <source>
        <strain evidence="4 5">CBS 661.87</strain>
    </source>
</reference>
<dbReference type="OrthoDB" id="3687641at2759"/>
<name>A0A8H5GMJ3_9AGAR</name>
<evidence type="ECO:0000256" key="2">
    <source>
        <dbReference type="ARBA" id="ARBA00023002"/>
    </source>
</evidence>
<evidence type="ECO:0008006" key="6">
    <source>
        <dbReference type="Google" id="ProtNLM"/>
    </source>
</evidence>
<evidence type="ECO:0000256" key="3">
    <source>
        <dbReference type="ARBA" id="ARBA00035112"/>
    </source>
</evidence>
<comment type="similarity">
    <text evidence="3">Belongs to the ustYa family.</text>
</comment>
<gene>
    <name evidence="4" type="ORF">D9615_010506</name>
</gene>
<protein>
    <recommendedName>
        <fullName evidence="6">Oxidase ustYa</fullName>
    </recommendedName>
</protein>
<proteinExistence type="inferred from homology"/>
<organism evidence="4 5">
    <name type="scientific">Tricholomella constricta</name>
    <dbReference type="NCBI Taxonomy" id="117010"/>
    <lineage>
        <taxon>Eukaryota</taxon>
        <taxon>Fungi</taxon>
        <taxon>Dikarya</taxon>
        <taxon>Basidiomycota</taxon>
        <taxon>Agaricomycotina</taxon>
        <taxon>Agaricomycetes</taxon>
        <taxon>Agaricomycetidae</taxon>
        <taxon>Agaricales</taxon>
        <taxon>Tricholomatineae</taxon>
        <taxon>Lyophyllaceae</taxon>
        <taxon>Tricholomella</taxon>
    </lineage>
</organism>
<dbReference type="GO" id="GO:0016491">
    <property type="term" value="F:oxidoreductase activity"/>
    <property type="evidence" value="ECO:0007669"/>
    <property type="project" value="UniProtKB-KW"/>
</dbReference>
<dbReference type="PANTHER" id="PTHR33365:SF11">
    <property type="entry name" value="TAT PATHWAY SIGNAL SEQUENCE"/>
    <property type="match status" value="1"/>
</dbReference>
<sequence>MWAAYIGHDYPATVPLPSGQPGSVLMTVEESLQYPLAGFASDKEWFSITTQSEGYVRLGPQDRIFVVTMFHELHCLRMLNLAFDPSNGVKDGHINHCLGYLRQMALCGSDLTLEPAGWEDRDFRFDRVGATHMCRDWTEVYAEVEKNYQRWNSSGRTNTQQ</sequence>
<evidence type="ECO:0000313" key="5">
    <source>
        <dbReference type="Proteomes" id="UP000565441"/>
    </source>
</evidence>
<evidence type="ECO:0000313" key="4">
    <source>
        <dbReference type="EMBL" id="KAF5367789.1"/>
    </source>
</evidence>
<accession>A0A8H5GMJ3</accession>
<dbReference type="EMBL" id="JAACJP010000065">
    <property type="protein sequence ID" value="KAF5367789.1"/>
    <property type="molecule type" value="Genomic_DNA"/>
</dbReference>